<evidence type="ECO:0000256" key="1">
    <source>
        <dbReference type="SAM" id="Phobius"/>
    </source>
</evidence>
<evidence type="ECO:0000313" key="3">
    <source>
        <dbReference type="Proteomes" id="UP000053398"/>
    </source>
</evidence>
<protein>
    <submittedName>
        <fullName evidence="2">Small hydrophobic protein</fullName>
    </submittedName>
</protein>
<organism evidence="2 3">
    <name type="scientific">Streptomyces corchorusii</name>
    <name type="common">Streptomyces chibaensis</name>
    <dbReference type="NCBI Taxonomy" id="1903"/>
    <lineage>
        <taxon>Bacteria</taxon>
        <taxon>Bacillati</taxon>
        <taxon>Actinomycetota</taxon>
        <taxon>Actinomycetes</taxon>
        <taxon>Kitasatosporales</taxon>
        <taxon>Streptomycetaceae</taxon>
        <taxon>Streptomyces</taxon>
    </lineage>
</organism>
<dbReference type="InterPro" id="IPR046129">
    <property type="entry name" value="DUF6126"/>
</dbReference>
<name>A0A101QKY5_STRCK</name>
<keyword evidence="3" id="KW-1185">Reference proteome</keyword>
<dbReference type="RefSeq" id="WP_014676213.1">
    <property type="nucleotide sequence ID" value="NZ_KQ948352.1"/>
</dbReference>
<keyword evidence="1" id="KW-0472">Membrane</keyword>
<keyword evidence="1" id="KW-1133">Transmembrane helix</keyword>
<gene>
    <name evidence="2" type="ORF">AQJ11_06715</name>
</gene>
<dbReference type="Pfam" id="PF19621">
    <property type="entry name" value="DUF6126"/>
    <property type="match status" value="1"/>
</dbReference>
<sequence>MSNFEEKFPRSLWIRLIIYIALGHVLAAFLYLLFAVGGKG</sequence>
<proteinExistence type="predicted"/>
<feature type="transmembrane region" description="Helical" evidence="1">
    <location>
        <begin position="12"/>
        <end position="34"/>
    </location>
</feature>
<reference evidence="2 3" key="1">
    <citation type="submission" date="2015-10" db="EMBL/GenBank/DDBJ databases">
        <title>Draft genome sequence of Streptomyces corchorusii DSM 40340, type strain for the species Streptomyces corchorusii.</title>
        <authorList>
            <person name="Ruckert C."/>
            <person name="Winkler A."/>
            <person name="Kalinowski J."/>
            <person name="Kampfer P."/>
            <person name="Glaeser S."/>
        </authorList>
    </citation>
    <scope>NUCLEOTIDE SEQUENCE [LARGE SCALE GENOMIC DNA]</scope>
    <source>
        <strain evidence="2 3">DSM 40340</strain>
    </source>
</reference>
<dbReference type="AlphaFoldDB" id="A0A101QKY5"/>
<keyword evidence="1" id="KW-0812">Transmembrane</keyword>
<comment type="caution">
    <text evidence="2">The sequence shown here is derived from an EMBL/GenBank/DDBJ whole genome shotgun (WGS) entry which is preliminary data.</text>
</comment>
<accession>A0A101QKY5</accession>
<dbReference type="Proteomes" id="UP000053398">
    <property type="component" value="Unassembled WGS sequence"/>
</dbReference>
<evidence type="ECO:0000313" key="2">
    <source>
        <dbReference type="EMBL" id="KUN31863.1"/>
    </source>
</evidence>
<dbReference type="EMBL" id="LMWP01000005">
    <property type="protein sequence ID" value="KUN31863.1"/>
    <property type="molecule type" value="Genomic_DNA"/>
</dbReference>